<comment type="caution">
    <text evidence="4">The sequence shown here is derived from an EMBL/GenBank/DDBJ whole genome shotgun (WGS) entry which is preliminary data.</text>
</comment>
<dbReference type="PANTHER" id="PTHR11783">
    <property type="entry name" value="SULFOTRANSFERASE SULT"/>
    <property type="match status" value="1"/>
</dbReference>
<proteinExistence type="inferred from homology"/>
<organism evidence="4 5">
    <name type="scientific">Carya illinoinensis</name>
    <name type="common">Pecan</name>
    <dbReference type="NCBI Taxonomy" id="32201"/>
    <lineage>
        <taxon>Eukaryota</taxon>
        <taxon>Viridiplantae</taxon>
        <taxon>Streptophyta</taxon>
        <taxon>Embryophyta</taxon>
        <taxon>Tracheophyta</taxon>
        <taxon>Spermatophyta</taxon>
        <taxon>Magnoliopsida</taxon>
        <taxon>eudicotyledons</taxon>
        <taxon>Gunneridae</taxon>
        <taxon>Pentapetalae</taxon>
        <taxon>rosids</taxon>
        <taxon>fabids</taxon>
        <taxon>Fagales</taxon>
        <taxon>Juglandaceae</taxon>
        <taxon>Carya</taxon>
    </lineage>
</organism>
<feature type="domain" description="Sulfotransferase" evidence="3">
    <location>
        <begin position="21"/>
        <end position="96"/>
    </location>
</feature>
<accession>A0A8T1QF62</accession>
<dbReference type="EMBL" id="CM031813">
    <property type="protein sequence ID" value="KAG6653015.1"/>
    <property type="molecule type" value="Genomic_DNA"/>
</dbReference>
<evidence type="ECO:0000313" key="4">
    <source>
        <dbReference type="EMBL" id="KAG6653015.1"/>
    </source>
</evidence>
<comment type="similarity">
    <text evidence="2">Belongs to the sulfotransferase 1 family.</text>
</comment>
<gene>
    <name evidence="4" type="ORF">CIPAW_05G045100</name>
</gene>
<evidence type="ECO:0000256" key="1">
    <source>
        <dbReference type="ARBA" id="ARBA00022679"/>
    </source>
</evidence>
<sequence length="96" mass="11087">MGAPQRLHIAFSIYNRIEVPYLNSFESPRLFSTHLSYALLPTSVQDSACKIVYVCRNPKDTFVSLWHFLNRVHSMADPLEEDFDKFCRGVSPFGPY</sequence>
<dbReference type="InterPro" id="IPR000863">
    <property type="entry name" value="Sulfotransferase_dom"/>
</dbReference>
<evidence type="ECO:0000256" key="2">
    <source>
        <dbReference type="RuleBase" id="RU361155"/>
    </source>
</evidence>
<dbReference type="EC" id="2.8.2.-" evidence="2"/>
<dbReference type="GO" id="GO:0008146">
    <property type="term" value="F:sulfotransferase activity"/>
    <property type="evidence" value="ECO:0007669"/>
    <property type="project" value="InterPro"/>
</dbReference>
<keyword evidence="1 2" id="KW-0808">Transferase</keyword>
<evidence type="ECO:0000259" key="3">
    <source>
        <dbReference type="Pfam" id="PF00685"/>
    </source>
</evidence>
<dbReference type="Pfam" id="PF00685">
    <property type="entry name" value="Sulfotransfer_1"/>
    <property type="match status" value="1"/>
</dbReference>
<dbReference type="Proteomes" id="UP000811609">
    <property type="component" value="Chromosome 5"/>
</dbReference>
<dbReference type="AlphaFoldDB" id="A0A8T1QF62"/>
<keyword evidence="5" id="KW-1185">Reference proteome</keyword>
<reference evidence="4" key="1">
    <citation type="submission" date="2020-12" db="EMBL/GenBank/DDBJ databases">
        <title>WGS assembly of Carya illinoinensis cv. Pawnee.</title>
        <authorList>
            <person name="Platts A."/>
            <person name="Shu S."/>
            <person name="Wright S."/>
            <person name="Barry K."/>
            <person name="Edger P."/>
            <person name="Pires J.C."/>
            <person name="Schmutz J."/>
        </authorList>
    </citation>
    <scope>NUCLEOTIDE SEQUENCE</scope>
    <source>
        <tissue evidence="4">Leaf</tissue>
    </source>
</reference>
<protein>
    <recommendedName>
        <fullName evidence="2">Sulfotransferase</fullName>
        <ecNumber evidence="2">2.8.2.-</ecNumber>
    </recommendedName>
</protein>
<evidence type="ECO:0000313" key="5">
    <source>
        <dbReference type="Proteomes" id="UP000811609"/>
    </source>
</evidence>
<name>A0A8T1QF62_CARIL</name>